<feature type="domain" description="Peptidase M3A/M3B catalytic" evidence="9">
    <location>
        <begin position="1058"/>
        <end position="1118"/>
    </location>
</feature>
<dbReference type="GO" id="GO:0006508">
    <property type="term" value="P:proteolysis"/>
    <property type="evidence" value="ECO:0007669"/>
    <property type="project" value="UniProtKB-KW"/>
</dbReference>
<feature type="domain" description="GPI inositol-deacylase winged helix" evidence="10">
    <location>
        <begin position="422"/>
        <end position="502"/>
    </location>
</feature>
<dbReference type="InterPro" id="IPR024077">
    <property type="entry name" value="Neurolysin/TOP_dom2"/>
</dbReference>
<dbReference type="InterPro" id="IPR054471">
    <property type="entry name" value="GPIID_WHD"/>
</dbReference>
<feature type="domain" description="Nephrocystin 3-like N-terminal" evidence="11">
    <location>
        <begin position="153"/>
        <end position="306"/>
    </location>
</feature>
<evidence type="ECO:0000256" key="8">
    <source>
        <dbReference type="SAM" id="Phobius"/>
    </source>
</evidence>
<evidence type="ECO:0000256" key="7">
    <source>
        <dbReference type="RuleBase" id="RU003435"/>
    </source>
</evidence>
<comment type="similarity">
    <text evidence="7">Belongs to the peptidase M3 family.</text>
</comment>
<keyword evidence="4 7" id="KW-0378">Hydrolase</keyword>
<organism evidence="12 13">
    <name type="scientific">Phomopsis amygdali</name>
    <name type="common">Fusicoccum amygdali</name>
    <dbReference type="NCBI Taxonomy" id="1214568"/>
    <lineage>
        <taxon>Eukaryota</taxon>
        <taxon>Fungi</taxon>
        <taxon>Dikarya</taxon>
        <taxon>Ascomycota</taxon>
        <taxon>Pezizomycotina</taxon>
        <taxon>Sordariomycetes</taxon>
        <taxon>Sordariomycetidae</taxon>
        <taxon>Diaporthales</taxon>
        <taxon>Diaporthaceae</taxon>
        <taxon>Diaporthe</taxon>
    </lineage>
</organism>
<dbReference type="EMBL" id="JAUJFL010000001">
    <property type="protein sequence ID" value="KAK2615388.1"/>
    <property type="molecule type" value="Genomic_DNA"/>
</dbReference>
<keyword evidence="8" id="KW-0472">Membrane</keyword>
<keyword evidence="13" id="KW-1185">Reference proteome</keyword>
<gene>
    <name evidence="12" type="ORF">N8I77_002148</name>
</gene>
<evidence type="ECO:0000313" key="13">
    <source>
        <dbReference type="Proteomes" id="UP001265746"/>
    </source>
</evidence>
<evidence type="ECO:0000259" key="11">
    <source>
        <dbReference type="Pfam" id="PF24883"/>
    </source>
</evidence>
<keyword evidence="5 7" id="KW-0862">Zinc</keyword>
<keyword evidence="6 7" id="KW-0482">Metalloprotease</keyword>
<dbReference type="PANTHER" id="PTHR10039">
    <property type="entry name" value="AMELOGENIN"/>
    <property type="match status" value="1"/>
</dbReference>
<dbReference type="SUPFAM" id="SSF55486">
    <property type="entry name" value="Metalloproteases ('zincins'), catalytic domain"/>
    <property type="match status" value="1"/>
</dbReference>
<dbReference type="InterPro" id="IPR001567">
    <property type="entry name" value="Pept_M3A_M3B_dom"/>
</dbReference>
<accession>A0AAD9ST43</accession>
<feature type="transmembrane region" description="Helical" evidence="8">
    <location>
        <begin position="920"/>
        <end position="940"/>
    </location>
</feature>
<evidence type="ECO:0008006" key="14">
    <source>
        <dbReference type="Google" id="ProtNLM"/>
    </source>
</evidence>
<protein>
    <recommendedName>
        <fullName evidence="14">NACHT domain-containing protein</fullName>
    </recommendedName>
</protein>
<dbReference type="Proteomes" id="UP001265746">
    <property type="component" value="Unassembled WGS sequence"/>
</dbReference>
<comment type="cofactor">
    <cofactor evidence="7">
        <name>Zn(2+)</name>
        <dbReference type="ChEBI" id="CHEBI:29105"/>
    </cofactor>
    <text evidence="7">Binds 1 zinc ion.</text>
</comment>
<comment type="caution">
    <text evidence="12">The sequence shown here is derived from an EMBL/GenBank/DDBJ whole genome shotgun (WGS) entry which is preliminary data.</text>
</comment>
<keyword evidence="2 7" id="KW-0479">Metal-binding</keyword>
<dbReference type="Gene3D" id="1.10.1370.10">
    <property type="entry name" value="Neurolysin, domain 3"/>
    <property type="match status" value="1"/>
</dbReference>
<keyword evidence="3" id="KW-0677">Repeat</keyword>
<name>A0AAD9ST43_PHOAM</name>
<dbReference type="Gene3D" id="3.40.50.300">
    <property type="entry name" value="P-loop containing nucleotide triphosphate hydrolases"/>
    <property type="match status" value="1"/>
</dbReference>
<dbReference type="InterPro" id="IPR056884">
    <property type="entry name" value="NPHP3-like_N"/>
</dbReference>
<dbReference type="AlphaFoldDB" id="A0AAD9ST43"/>
<sequence length="1120" mass="127209">MTGEKVSEIFLEVGRTAPRHAELACIYPGKGRLHSAMMEYSIVVVELCKSLFHPSRLQRFTTSLKTAITDPQLQKIKSSLATWSKEISEEVIVLQSRRLEETDRGPGIRSLISSISDSDRRRRRTRDRVNWLDACGDYDYERQRNLTRRSGNTEYFLHDPPYLKWRDWSGPTTLICEGKLGSGKSVLMANMVDDLLLHNINDTHTTAFFFVSDDTAGYNARTALGSLARQILESLPDSQWTDKLEEESRSLTTNRLTQILGRAVPSTRRIYLILDGFDEFPEVERQILVEQLKELQSWLQLRICISWRLEAKSRAREDFETFGQSATLKIPIINPDIEKFVNTEVDALLETGELLIKGDTIVHEIRQRLLEGANGMFLWVALQLQAICHEDENTIHEALENLPKSLPEVFHNILQRSGEPEKRYQMHILKTLVASFRPLTTSEFGKALNLASENATTPLRLQSRQVDDLRGTLSSCGSLVMIDEQDLTVHLVHQSVRQFLLGKMADTYDYREWQFSADTAHLHMAAVTMRYLSRWTDRMEVAQTPRRVQPSTTPRPSPIFLPNPVAIHLAAQTEIKPGKLSKILSIVSKARLNGAAAQVDVARVAESLWPETLKKTTTEEGEDNTSHVEAMEFLAYARGHWMLHSAPMSEENGELYSLWSQVLMTSDPTDWRAWDPLYMAKRHVEVPESMLWAVVNSHNVLLEKVLRKQKRRLKLLIDCLGVILGMSPMPRLSPLMAARFLTLQLFLQRSSMSKTQIFLNMNADFRYNNYACLYAAVFTRDYHATRAILCTIGDHTILKGLPYPLLELSVSCMDVHMTHLLLFHGVRPLPHSQVQETALALAISRLRPGCDPSSTLIAAWLLKSWASTDSCFRHHLARALITFKEMTNKRDFDAEQFIKVPSWGWLVHYVLRAVEKAVRWLSGLFTLKVLAMYAAVIAFLDSQTESRAMQVLTFVGFVLFGSVALCPALPGFGNSRQPPRAFPPRLRSVAAVRYHTAWPTPTKDGKPLFVTIEALEALRFGTHIGSTKWPKQAKDYKKIIVILILVPAFGTKARSWDAQIFAADFYETAFATNPQSRQIWDRYRQVILEAGGSRDELKVMEEFLGHCPGPNALVRSLGLS</sequence>
<dbReference type="Pfam" id="PF01432">
    <property type="entry name" value="Peptidase_M3"/>
    <property type="match status" value="1"/>
</dbReference>
<dbReference type="InterPro" id="IPR027417">
    <property type="entry name" value="P-loop_NTPase"/>
</dbReference>
<dbReference type="Pfam" id="PF24883">
    <property type="entry name" value="NPHP3_N"/>
    <property type="match status" value="1"/>
</dbReference>
<dbReference type="Pfam" id="PF22939">
    <property type="entry name" value="WHD_GPIID"/>
    <property type="match status" value="1"/>
</dbReference>
<evidence type="ECO:0000256" key="1">
    <source>
        <dbReference type="ARBA" id="ARBA00022670"/>
    </source>
</evidence>
<keyword evidence="1 7" id="KW-0645">Protease</keyword>
<evidence type="ECO:0000259" key="10">
    <source>
        <dbReference type="Pfam" id="PF22939"/>
    </source>
</evidence>
<evidence type="ECO:0000313" key="12">
    <source>
        <dbReference type="EMBL" id="KAK2615388.1"/>
    </source>
</evidence>
<keyword evidence="8" id="KW-0812">Transmembrane</keyword>
<keyword evidence="8" id="KW-1133">Transmembrane helix</keyword>
<dbReference type="GO" id="GO:0004222">
    <property type="term" value="F:metalloendopeptidase activity"/>
    <property type="evidence" value="ECO:0007669"/>
    <property type="project" value="InterPro"/>
</dbReference>
<evidence type="ECO:0000256" key="3">
    <source>
        <dbReference type="ARBA" id="ARBA00022737"/>
    </source>
</evidence>
<evidence type="ECO:0000259" key="9">
    <source>
        <dbReference type="Pfam" id="PF01432"/>
    </source>
</evidence>
<evidence type="ECO:0000256" key="6">
    <source>
        <dbReference type="ARBA" id="ARBA00023049"/>
    </source>
</evidence>
<reference evidence="12" key="1">
    <citation type="submission" date="2023-06" db="EMBL/GenBank/DDBJ databases">
        <authorList>
            <person name="Noh H."/>
        </authorList>
    </citation>
    <scope>NUCLEOTIDE SEQUENCE</scope>
    <source>
        <strain evidence="12">DUCC20226</strain>
    </source>
</reference>
<proteinExistence type="inferred from homology"/>
<dbReference type="PANTHER" id="PTHR10039:SF10">
    <property type="entry name" value="NACHT DOMAIN-CONTAINING PROTEIN"/>
    <property type="match status" value="1"/>
</dbReference>
<feature type="transmembrane region" description="Helical" evidence="8">
    <location>
        <begin position="952"/>
        <end position="973"/>
    </location>
</feature>
<dbReference type="GO" id="GO:0046872">
    <property type="term" value="F:metal ion binding"/>
    <property type="evidence" value="ECO:0007669"/>
    <property type="project" value="UniProtKB-UniRule"/>
</dbReference>
<evidence type="ECO:0000256" key="2">
    <source>
        <dbReference type="ARBA" id="ARBA00022723"/>
    </source>
</evidence>
<evidence type="ECO:0000256" key="4">
    <source>
        <dbReference type="ARBA" id="ARBA00022801"/>
    </source>
</evidence>
<evidence type="ECO:0000256" key="5">
    <source>
        <dbReference type="ARBA" id="ARBA00022833"/>
    </source>
</evidence>